<dbReference type="InterPro" id="IPR014963">
    <property type="entry name" value="UPF0302_N"/>
</dbReference>
<dbReference type="Gene3D" id="4.10.810.10">
    <property type="entry name" value="Virus Scaffolding Protein, Chain A"/>
    <property type="match status" value="1"/>
</dbReference>
<dbReference type="InterPro" id="IPR038091">
    <property type="entry name" value="UPF0302_N_sf"/>
</dbReference>
<evidence type="ECO:0000313" key="2">
    <source>
        <dbReference type="EMBL" id="QIL46609.1"/>
    </source>
</evidence>
<dbReference type="Pfam" id="PF08858">
    <property type="entry name" value="IDEAL"/>
    <property type="match status" value="1"/>
</dbReference>
<organism evidence="2 3">
    <name type="scientific">Vagococcus coleopterorum</name>
    <dbReference type="NCBI Taxonomy" id="2714946"/>
    <lineage>
        <taxon>Bacteria</taxon>
        <taxon>Bacillati</taxon>
        <taxon>Bacillota</taxon>
        <taxon>Bacilli</taxon>
        <taxon>Lactobacillales</taxon>
        <taxon>Enterococcaceae</taxon>
        <taxon>Vagococcus</taxon>
    </lineage>
</organism>
<dbReference type="PIRSF" id="PIRSF007165">
    <property type="entry name" value="UCP007165"/>
    <property type="match status" value="1"/>
</dbReference>
<keyword evidence="3" id="KW-1185">Reference proteome</keyword>
<accession>A0A6G8ANR0</accession>
<evidence type="ECO:0000259" key="1">
    <source>
        <dbReference type="SMART" id="SM00914"/>
    </source>
</evidence>
<dbReference type="InterPro" id="IPR027393">
    <property type="entry name" value="Virus_scaffolding_prot_C"/>
</dbReference>
<dbReference type="KEGG" id="vah:G7081_05715"/>
<dbReference type="EMBL" id="CP049886">
    <property type="protein sequence ID" value="QIL46609.1"/>
    <property type="molecule type" value="Genomic_DNA"/>
</dbReference>
<dbReference type="SMART" id="SM00914">
    <property type="entry name" value="IDEAL"/>
    <property type="match status" value="1"/>
</dbReference>
<feature type="domain" description="IDEAL" evidence="1">
    <location>
        <begin position="128"/>
        <end position="172"/>
    </location>
</feature>
<name>A0A6G8ANR0_9ENTE</name>
<dbReference type="Proteomes" id="UP000500890">
    <property type="component" value="Chromosome"/>
</dbReference>
<dbReference type="InterPro" id="IPR011188">
    <property type="entry name" value="UPF0302"/>
</dbReference>
<reference evidence="2 3" key="1">
    <citation type="submission" date="2020-03" db="EMBL/GenBank/DDBJ databases">
        <title>Vagococcus sp. nov., isolated from beetles.</title>
        <authorList>
            <person name="Hyun D.-W."/>
            <person name="Bae J.-W."/>
        </authorList>
    </citation>
    <scope>NUCLEOTIDE SEQUENCE [LARGE SCALE GENOMIC DNA]</scope>
    <source>
        <strain evidence="2 3">HDW17A</strain>
    </source>
</reference>
<evidence type="ECO:0000313" key="3">
    <source>
        <dbReference type="Proteomes" id="UP000500890"/>
    </source>
</evidence>
<dbReference type="RefSeq" id="WP_166007997.1">
    <property type="nucleotide sequence ID" value="NZ_CP049886.1"/>
</dbReference>
<gene>
    <name evidence="2" type="ORF">G7081_05715</name>
</gene>
<sequence length="187" mass="22177">MVKTNEKVAFLDWVITHSIFTRREAYWLLTYLKDHPTILENVKFVEKADKTPRGMTIIQSSQPDNCFSLVLNKKTITDHEKIFHEIRLNWKETLYVEVIFDKSWENDLYLSVLEDNPFDAWNKQLSQQLEQLIETSVKEITDFANEKQLLEQIDRALDAGDQKTFRALTQQLQKQKIKEKSQIDDNQ</sequence>
<proteinExistence type="predicted"/>
<dbReference type="InterPro" id="IPR014957">
    <property type="entry name" value="IDEAL_dom"/>
</dbReference>
<dbReference type="Gene3D" id="3.40.1530.30">
    <property type="entry name" value="Uncharacterised family UPF0302, N-terminal domain"/>
    <property type="match status" value="1"/>
</dbReference>
<dbReference type="Pfam" id="PF08864">
    <property type="entry name" value="UPF0302"/>
    <property type="match status" value="1"/>
</dbReference>
<protein>
    <submittedName>
        <fullName evidence="2">IDEAL domain-containing protein</fullName>
    </submittedName>
</protein>
<dbReference type="AlphaFoldDB" id="A0A6G8ANR0"/>